<keyword evidence="3" id="KW-0472">Membrane</keyword>
<dbReference type="SMART" id="SM00018">
    <property type="entry name" value="PD"/>
    <property type="match status" value="1"/>
</dbReference>
<keyword evidence="6" id="KW-1185">Reference proteome</keyword>
<reference evidence="5 6" key="1">
    <citation type="journal article" date="2013" name="Curr. Biol.">
        <title>The Genome of the Foraminiferan Reticulomyxa filosa.</title>
        <authorList>
            <person name="Glockner G."/>
            <person name="Hulsmann N."/>
            <person name="Schleicher M."/>
            <person name="Noegel A.A."/>
            <person name="Eichinger L."/>
            <person name="Gallinger C."/>
            <person name="Pawlowski J."/>
            <person name="Sierra R."/>
            <person name="Euteneuer U."/>
            <person name="Pillet L."/>
            <person name="Moustafa A."/>
            <person name="Platzer M."/>
            <person name="Groth M."/>
            <person name="Szafranski K."/>
            <person name="Schliwa M."/>
        </authorList>
    </citation>
    <scope>NUCLEOTIDE SEQUENCE [LARGE SCALE GENOMIC DNA]</scope>
</reference>
<dbReference type="InterPro" id="IPR000519">
    <property type="entry name" value="P_trefoil_dom"/>
</dbReference>
<evidence type="ECO:0000313" key="6">
    <source>
        <dbReference type="Proteomes" id="UP000023152"/>
    </source>
</evidence>
<organism evidence="5 6">
    <name type="scientific">Reticulomyxa filosa</name>
    <dbReference type="NCBI Taxonomy" id="46433"/>
    <lineage>
        <taxon>Eukaryota</taxon>
        <taxon>Sar</taxon>
        <taxon>Rhizaria</taxon>
        <taxon>Retaria</taxon>
        <taxon>Foraminifera</taxon>
        <taxon>Monothalamids</taxon>
        <taxon>Reticulomyxidae</taxon>
        <taxon>Reticulomyxa</taxon>
    </lineage>
</organism>
<dbReference type="Gene3D" id="1.50.10.10">
    <property type="match status" value="1"/>
</dbReference>
<comment type="caution">
    <text evidence="2">Lacks conserved residue(s) required for the propagation of feature annotation.</text>
</comment>
<dbReference type="EMBL" id="ASPP01003828">
    <property type="protein sequence ID" value="ETO32916.1"/>
    <property type="molecule type" value="Genomic_DNA"/>
</dbReference>
<evidence type="ECO:0000256" key="3">
    <source>
        <dbReference type="SAM" id="Phobius"/>
    </source>
</evidence>
<dbReference type="InterPro" id="IPR008928">
    <property type="entry name" value="6-hairpin_glycosidase_sf"/>
</dbReference>
<dbReference type="InterPro" id="IPR011613">
    <property type="entry name" value="GH15-like"/>
</dbReference>
<dbReference type="SUPFAM" id="SSF48208">
    <property type="entry name" value="Six-hairpin glycosidases"/>
    <property type="match status" value="1"/>
</dbReference>
<dbReference type="SUPFAM" id="SSF57492">
    <property type="entry name" value="Trefoil"/>
    <property type="match status" value="1"/>
</dbReference>
<dbReference type="AlphaFoldDB" id="X6P409"/>
<evidence type="ECO:0000259" key="4">
    <source>
        <dbReference type="PROSITE" id="PS51448"/>
    </source>
</evidence>
<dbReference type="Pfam" id="PF00088">
    <property type="entry name" value="Trefoil"/>
    <property type="match status" value="1"/>
</dbReference>
<gene>
    <name evidence="5" type="ORF">RFI_04200</name>
</gene>
<dbReference type="GO" id="GO:0005975">
    <property type="term" value="P:carbohydrate metabolic process"/>
    <property type="evidence" value="ECO:0007669"/>
    <property type="project" value="InterPro"/>
</dbReference>
<dbReference type="PANTHER" id="PTHR31616:SF9">
    <property type="entry name" value="GLUCOAMYLASE, INTRACELLULAR SPORULATION-SPECIFIC"/>
    <property type="match status" value="1"/>
</dbReference>
<keyword evidence="3" id="KW-1133">Transmembrane helix</keyword>
<dbReference type="PROSITE" id="PS51448">
    <property type="entry name" value="P_TREFOIL_2"/>
    <property type="match status" value="1"/>
</dbReference>
<name>X6P409_RETFI</name>
<dbReference type="InterPro" id="IPR017957">
    <property type="entry name" value="P_trefoil_CS"/>
</dbReference>
<accession>X6P409</accession>
<dbReference type="PROSITE" id="PS00025">
    <property type="entry name" value="P_TREFOIL_1"/>
    <property type="match status" value="1"/>
</dbReference>
<feature type="transmembrane region" description="Helical" evidence="3">
    <location>
        <begin position="271"/>
        <end position="290"/>
    </location>
</feature>
<evidence type="ECO:0000313" key="5">
    <source>
        <dbReference type="EMBL" id="ETO32916.1"/>
    </source>
</evidence>
<protein>
    <recommendedName>
        <fullName evidence="4">P-type domain-containing protein</fullName>
    </recommendedName>
</protein>
<dbReference type="Gene3D" id="4.10.110.10">
    <property type="entry name" value="Spasmolytic Protein, domain 1"/>
    <property type="match status" value="1"/>
</dbReference>
<evidence type="ECO:0000256" key="2">
    <source>
        <dbReference type="PROSITE-ProRule" id="PRU00779"/>
    </source>
</evidence>
<dbReference type="PANTHER" id="PTHR31616">
    <property type="entry name" value="TREHALASE"/>
    <property type="match status" value="1"/>
</dbReference>
<keyword evidence="3" id="KW-0812">Transmembrane</keyword>
<dbReference type="InterPro" id="IPR012341">
    <property type="entry name" value="6hp_glycosidase-like_sf"/>
</dbReference>
<proteinExistence type="predicted"/>
<dbReference type="OrthoDB" id="10051464at2759"/>
<comment type="caution">
    <text evidence="5">The sequence shown here is derived from an EMBL/GenBank/DDBJ whole genome shotgun (WGS) entry which is preliminary data.</text>
</comment>
<feature type="transmembrane region" description="Helical" evidence="3">
    <location>
        <begin position="20"/>
        <end position="41"/>
    </location>
</feature>
<feature type="domain" description="P-type" evidence="4">
    <location>
        <begin position="84"/>
        <end position="129"/>
    </location>
</feature>
<evidence type="ECO:0000256" key="1">
    <source>
        <dbReference type="ARBA" id="ARBA00023157"/>
    </source>
</evidence>
<sequence>MQTKKKKKKCDLFLDDGPGIRAFVLSLYGQWGYVLIFFFVVGGEKNVDIAHFYVPHLFFFFFGLQNGRSSYVTTYLFGNTSNSGSCNPGGSRTDCGYYGITEEECLSNGCCWSPVNPNPSNLPWCFYYNGEGPTGKVFAICLFVLFCLIPTDLEYVQSVATSSATCDCWEEYQAMTFFTSMLQRKGLYEGAKLAKMLGFNEIAQSYEQTIATLNSSITQQFYQPSSNLVIQSNERTWDSAVILGSIYGDTGDLFGPTNSAILNTAAQTRQWAADVCAFFFFFFWLSFVGIRSLNLFSI</sequence>
<keyword evidence="1 2" id="KW-1015">Disulfide bond</keyword>
<feature type="disulfide bond" evidence="2">
    <location>
        <begin position="95"/>
        <end position="110"/>
    </location>
</feature>
<dbReference type="GO" id="GO:0004553">
    <property type="term" value="F:hydrolase activity, hydrolyzing O-glycosyl compounds"/>
    <property type="evidence" value="ECO:0007669"/>
    <property type="project" value="TreeGrafter"/>
</dbReference>
<dbReference type="InterPro" id="IPR044913">
    <property type="entry name" value="P_trefoil_dom_sf"/>
</dbReference>
<dbReference type="Proteomes" id="UP000023152">
    <property type="component" value="Unassembled WGS sequence"/>
</dbReference>
<feature type="transmembrane region" description="Helical" evidence="3">
    <location>
        <begin position="47"/>
        <end position="64"/>
    </location>
</feature>
<dbReference type="CDD" id="cd00111">
    <property type="entry name" value="Trefoil"/>
    <property type="match status" value="1"/>
</dbReference>
<dbReference type="Pfam" id="PF00723">
    <property type="entry name" value="Glyco_hydro_15"/>
    <property type="match status" value="1"/>
</dbReference>